<feature type="region of interest" description="Disordered" evidence="11">
    <location>
        <begin position="1"/>
        <end position="70"/>
    </location>
</feature>
<evidence type="ECO:0000256" key="3">
    <source>
        <dbReference type="ARBA" id="ARBA00004496"/>
    </source>
</evidence>
<evidence type="ECO:0000313" key="14">
    <source>
        <dbReference type="EMBL" id="ERM96556.1"/>
    </source>
</evidence>
<keyword evidence="15" id="KW-1185">Reference proteome</keyword>
<evidence type="ECO:0000256" key="8">
    <source>
        <dbReference type="ARBA" id="ARBA00022723"/>
    </source>
</evidence>
<dbReference type="InterPro" id="IPR002058">
    <property type="entry name" value="PAP_assoc"/>
</dbReference>
<evidence type="ECO:0000256" key="7">
    <source>
        <dbReference type="ARBA" id="ARBA00022679"/>
    </source>
</evidence>
<protein>
    <recommendedName>
        <fullName evidence="5">RNA uridylyltransferase</fullName>
        <ecNumber evidence="5">2.7.7.52</ecNumber>
    </recommendedName>
</protein>
<dbReference type="SUPFAM" id="SSF81301">
    <property type="entry name" value="Nucleotidyltransferase"/>
    <property type="match status" value="1"/>
</dbReference>
<dbReference type="GO" id="GO:0061157">
    <property type="term" value="P:mRNA destabilization"/>
    <property type="evidence" value="ECO:0007669"/>
    <property type="project" value="UniProtKB-ARBA"/>
</dbReference>
<feature type="domain" description="PAP-associated" evidence="12">
    <location>
        <begin position="705"/>
        <end position="763"/>
    </location>
</feature>
<keyword evidence="6" id="KW-0963">Cytoplasm</keyword>
<evidence type="ECO:0000256" key="9">
    <source>
        <dbReference type="ARBA" id="ARBA00022842"/>
    </source>
</evidence>
<dbReference type="Gramene" id="ERM96556">
    <property type="protein sequence ID" value="ERM96556"/>
    <property type="gene ID" value="AMTR_s00001p00269200"/>
</dbReference>
<dbReference type="HOGENOM" id="CLU_023274_0_0_1"/>
<dbReference type="FunFam" id="3.30.460.10:FF:000067">
    <property type="entry name" value="Terminal uridylyltransferase cid1"/>
    <property type="match status" value="1"/>
</dbReference>
<dbReference type="EMBL" id="KI397142">
    <property type="protein sequence ID" value="ERM96556.1"/>
    <property type="molecule type" value="Genomic_DNA"/>
</dbReference>
<dbReference type="Proteomes" id="UP000017836">
    <property type="component" value="Unassembled WGS sequence"/>
</dbReference>
<evidence type="ECO:0000256" key="4">
    <source>
        <dbReference type="ARBA" id="ARBA00008593"/>
    </source>
</evidence>
<evidence type="ECO:0000256" key="11">
    <source>
        <dbReference type="SAM" id="MobiDB-lite"/>
    </source>
</evidence>
<evidence type="ECO:0000259" key="12">
    <source>
        <dbReference type="Pfam" id="PF03828"/>
    </source>
</evidence>
<sequence length="811" mass="90011">MAEEQVGVVGQGRPLGEGIPSPSHGEFLLQLLQKRHDSSNNQSSSSSSSQDPQHPFGYGQLDDPAVAALGPSLPLPHHSFHLRPQIHHSGAGQNWSLESPWAVSFPGQRQGAGPPLQDGLLRVPLPHSSSLRGDFGPVKMEKEGTFGWDSAGLRMEGGLPLQFGSIGCELQLQGNAGVRVQEVNSERRKEPLLQSLVHGISNVNIHGHVGRDDGARGMSGANSGSQHQRRGNYSGSNAAADGSAKECSRPPGFSRRPGNNGKEHGRRVVVNEKRDGDNGEASDDPNFHKQLHARDQIVSGSTGLSYRGVQQGGVLRHRVDRMDHSDHYCQQNGDSFSPTLPLSVQLDHPGPPVGSNVQSVQGSNIDQSLNNLPGSFPGERPRGQRSSNGVVNGAAFSEPNHRREGHRGNDKLVEGLNGMVVPRDGVLTNNAGDDPGGSGGKDLIREFSGRDFKTDSWQGPRPHYHRMKNYKMEFEYRTDLYKHTSHFLAIYESLIPAEEEKAKQRQLLASMEKLVNKEWPDARLLLYGSCANSFGVCKSDIDVCLSIKENCLSKSDILLRLADILQSDNLQNVQALTHARVPIVKLMDPGTGISCDICINNVLAVVNTKLLHDYAQIDVRLRQLAFIVKHWAKSRQVNETYRGTLSSYAYVLMCIHFLQQRRPPILPCLQEMVPTYVETIEDIKCAFYDKVENLKYYGAANKETVSQLICAFFDYWAYHHDYANSVISVRTGSIISKRVKEWTRRIGKDRHLICIEDPFDISHDLGRIVDRHSINVLRDEFRRAADILRYDPNPSVTLFEPYLREQPEKPP</sequence>
<comment type="catalytic activity">
    <reaction evidence="10">
        <text>RNA(n) + UTP = RNA(n)-3'-uridine ribonucleotide + diphosphate</text>
        <dbReference type="Rhea" id="RHEA:14785"/>
        <dbReference type="Rhea" id="RHEA-COMP:14527"/>
        <dbReference type="Rhea" id="RHEA-COMP:17348"/>
        <dbReference type="ChEBI" id="CHEBI:33019"/>
        <dbReference type="ChEBI" id="CHEBI:46398"/>
        <dbReference type="ChEBI" id="CHEBI:140395"/>
        <dbReference type="ChEBI" id="CHEBI:173116"/>
        <dbReference type="EC" id="2.7.7.52"/>
    </reaction>
</comment>
<dbReference type="Pfam" id="PF03828">
    <property type="entry name" value="PAP_assoc"/>
    <property type="match status" value="1"/>
</dbReference>
<comment type="cofactor">
    <cofactor evidence="1">
        <name>Mn(2+)</name>
        <dbReference type="ChEBI" id="CHEBI:29035"/>
    </cofactor>
</comment>
<dbReference type="GO" id="GO:0031123">
    <property type="term" value="P:RNA 3'-end processing"/>
    <property type="evidence" value="ECO:0000318"/>
    <property type="project" value="GO_Central"/>
</dbReference>
<dbReference type="OrthoDB" id="407432at2759"/>
<feature type="compositionally biased region" description="Polar residues" evidence="11">
    <location>
        <begin position="220"/>
        <end position="237"/>
    </location>
</feature>
<keyword evidence="8" id="KW-0479">Metal-binding</keyword>
<organism evidence="14 15">
    <name type="scientific">Amborella trichopoda</name>
    <dbReference type="NCBI Taxonomy" id="13333"/>
    <lineage>
        <taxon>Eukaryota</taxon>
        <taxon>Viridiplantae</taxon>
        <taxon>Streptophyta</taxon>
        <taxon>Embryophyta</taxon>
        <taxon>Tracheophyta</taxon>
        <taxon>Spermatophyta</taxon>
        <taxon>Magnoliopsida</taxon>
        <taxon>Amborellales</taxon>
        <taxon>Amborellaceae</taxon>
        <taxon>Amborella</taxon>
    </lineage>
</organism>
<dbReference type="FunFam" id="1.10.1410.10:FF:000018">
    <property type="entry name" value="Terminal uridylyltransferase cid1"/>
    <property type="match status" value="1"/>
</dbReference>
<evidence type="ECO:0000256" key="2">
    <source>
        <dbReference type="ARBA" id="ARBA00001946"/>
    </source>
</evidence>
<keyword evidence="7" id="KW-0808">Transferase</keyword>
<dbReference type="Pfam" id="PF22600">
    <property type="entry name" value="MTPAP-like_central"/>
    <property type="match status" value="1"/>
</dbReference>
<dbReference type="CDD" id="cd05402">
    <property type="entry name" value="NT_PAP_TUTase"/>
    <property type="match status" value="1"/>
</dbReference>
<evidence type="ECO:0000259" key="13">
    <source>
        <dbReference type="Pfam" id="PF22600"/>
    </source>
</evidence>
<evidence type="ECO:0000256" key="6">
    <source>
        <dbReference type="ARBA" id="ARBA00022490"/>
    </source>
</evidence>
<dbReference type="GO" id="GO:0010628">
    <property type="term" value="P:positive regulation of gene expression"/>
    <property type="evidence" value="ECO:0007669"/>
    <property type="project" value="UniProtKB-ARBA"/>
</dbReference>
<proteinExistence type="inferred from homology"/>
<dbReference type="GO" id="GO:0046872">
    <property type="term" value="F:metal ion binding"/>
    <property type="evidence" value="ECO:0007669"/>
    <property type="project" value="UniProtKB-KW"/>
</dbReference>
<dbReference type="InterPro" id="IPR043519">
    <property type="entry name" value="NT_sf"/>
</dbReference>
<evidence type="ECO:0000256" key="5">
    <source>
        <dbReference type="ARBA" id="ARBA00012472"/>
    </source>
</evidence>
<comment type="cofactor">
    <cofactor evidence="2">
        <name>Mg(2+)</name>
        <dbReference type="ChEBI" id="CHEBI:18420"/>
    </cofactor>
</comment>
<reference evidence="15" key="1">
    <citation type="journal article" date="2013" name="Science">
        <title>The Amborella genome and the evolution of flowering plants.</title>
        <authorList>
            <consortium name="Amborella Genome Project"/>
        </authorList>
    </citation>
    <scope>NUCLEOTIDE SEQUENCE [LARGE SCALE GENOMIC DNA]</scope>
</reference>
<comment type="subcellular location">
    <subcellularLocation>
        <location evidence="3">Cytoplasm</location>
    </subcellularLocation>
</comment>
<feature type="compositionally biased region" description="Low complexity" evidence="11">
    <location>
        <begin position="39"/>
        <end position="50"/>
    </location>
</feature>
<feature type="region of interest" description="Disordered" evidence="11">
    <location>
        <begin position="204"/>
        <end position="290"/>
    </location>
</feature>
<evidence type="ECO:0000256" key="1">
    <source>
        <dbReference type="ARBA" id="ARBA00001936"/>
    </source>
</evidence>
<accession>W1NM10</accession>
<dbReference type="eggNOG" id="KOG2277">
    <property type="taxonomic scope" value="Eukaryota"/>
</dbReference>
<dbReference type="Gene3D" id="1.10.1410.10">
    <property type="match status" value="1"/>
</dbReference>
<dbReference type="GO" id="GO:0050265">
    <property type="term" value="F:RNA uridylyltransferase activity"/>
    <property type="evidence" value="ECO:0000318"/>
    <property type="project" value="GO_Central"/>
</dbReference>
<dbReference type="GO" id="GO:0000956">
    <property type="term" value="P:nuclear-transcribed mRNA catabolic process"/>
    <property type="evidence" value="ECO:0007669"/>
    <property type="project" value="UniProtKB-ARBA"/>
</dbReference>
<name>W1NM10_AMBTC</name>
<dbReference type="GO" id="GO:0005737">
    <property type="term" value="C:cytoplasm"/>
    <property type="evidence" value="ECO:0007669"/>
    <property type="project" value="UniProtKB-SubCell"/>
</dbReference>
<dbReference type="EC" id="2.7.7.52" evidence="5"/>
<dbReference type="InterPro" id="IPR054708">
    <property type="entry name" value="MTPAP-like_central"/>
</dbReference>
<feature type="domain" description="Poly(A) RNA polymerase mitochondrial-like central palm" evidence="13">
    <location>
        <begin position="487"/>
        <end position="616"/>
    </location>
</feature>
<feature type="region of interest" description="Disordered" evidence="11">
    <location>
        <begin position="374"/>
        <end position="407"/>
    </location>
</feature>
<dbReference type="STRING" id="13333.W1NM10"/>
<keyword evidence="9" id="KW-0460">Magnesium</keyword>
<dbReference type="KEGG" id="atr:18424491"/>
<evidence type="ECO:0000256" key="10">
    <source>
        <dbReference type="ARBA" id="ARBA00049105"/>
    </source>
</evidence>
<dbReference type="PANTHER" id="PTHR12271:SF40">
    <property type="entry name" value="POLY(A) RNA POLYMERASE GLD2"/>
    <property type="match status" value="1"/>
</dbReference>
<gene>
    <name evidence="14" type="ORF">AMTR_s00001p00269200</name>
</gene>
<evidence type="ECO:0000313" key="15">
    <source>
        <dbReference type="Proteomes" id="UP000017836"/>
    </source>
</evidence>
<dbReference type="PANTHER" id="PTHR12271">
    <property type="entry name" value="POLY A POLYMERASE CID PAP -RELATED"/>
    <property type="match status" value="1"/>
</dbReference>
<dbReference type="Gene3D" id="3.30.460.10">
    <property type="entry name" value="Beta Polymerase, domain 2"/>
    <property type="match status" value="1"/>
</dbReference>
<comment type="similarity">
    <text evidence="4">Belongs to the DNA polymerase type-B-like family.</text>
</comment>
<dbReference type="AlphaFoldDB" id="W1NM10"/>
<dbReference type="SUPFAM" id="SSF81631">
    <property type="entry name" value="PAP/OAS1 substrate-binding domain"/>
    <property type="match status" value="1"/>
</dbReference>